<accession>A0A0C1KZF3</accession>
<name>A0A0C1KZF3_9BACT</name>
<organism evidence="1 2">
    <name type="scientific">Flavihumibacter solisilvae</name>
    <dbReference type="NCBI Taxonomy" id="1349421"/>
    <lineage>
        <taxon>Bacteria</taxon>
        <taxon>Pseudomonadati</taxon>
        <taxon>Bacteroidota</taxon>
        <taxon>Chitinophagia</taxon>
        <taxon>Chitinophagales</taxon>
        <taxon>Chitinophagaceae</taxon>
        <taxon>Flavihumibacter</taxon>
    </lineage>
</organism>
<proteinExistence type="predicted"/>
<keyword evidence="2" id="KW-1185">Reference proteome</keyword>
<comment type="caution">
    <text evidence="1">The sequence shown here is derived from an EMBL/GenBank/DDBJ whole genome shotgun (WGS) entry which is preliminary data.</text>
</comment>
<reference evidence="1 2" key="1">
    <citation type="submission" date="2014-11" db="EMBL/GenBank/DDBJ databases">
        <title>Genome sequence of Flavihumibacter solisilvae 3-3.</title>
        <authorList>
            <person name="Zhou G."/>
            <person name="Li M."/>
            <person name="Wang G."/>
        </authorList>
    </citation>
    <scope>NUCLEOTIDE SEQUENCE [LARGE SCALE GENOMIC DNA]</scope>
    <source>
        <strain evidence="1 2">3-3</strain>
    </source>
</reference>
<gene>
    <name evidence="1" type="ORF">OI18_21575</name>
</gene>
<dbReference type="AlphaFoldDB" id="A0A0C1KZF3"/>
<dbReference type="Proteomes" id="UP000031408">
    <property type="component" value="Unassembled WGS sequence"/>
</dbReference>
<dbReference type="EMBL" id="JSVC01000033">
    <property type="protein sequence ID" value="KIC92651.1"/>
    <property type="molecule type" value="Genomic_DNA"/>
</dbReference>
<evidence type="ECO:0000313" key="1">
    <source>
        <dbReference type="EMBL" id="KIC92651.1"/>
    </source>
</evidence>
<protein>
    <submittedName>
        <fullName evidence="1">Uncharacterized protein</fullName>
    </submittedName>
</protein>
<evidence type="ECO:0000313" key="2">
    <source>
        <dbReference type="Proteomes" id="UP000031408"/>
    </source>
</evidence>
<sequence length="116" mass="12740">MSQQGAKLINGCRGCENVELAGIAIWLALLVISGDMNCGPSCRVIRKDPDEQVMIRLITKIDAVFVSHLADDSLRKRPQIFTKAPELISIPIKLNGGCDGRTSGFDLELNHVFVIY</sequence>
<dbReference type="STRING" id="1349421.OI18_21575"/>